<evidence type="ECO:0000313" key="6">
    <source>
        <dbReference type="Proteomes" id="UP000824262"/>
    </source>
</evidence>
<evidence type="ECO:0000259" key="4">
    <source>
        <dbReference type="Pfam" id="PF00456"/>
    </source>
</evidence>
<dbReference type="CDD" id="cd02012">
    <property type="entry name" value="TPP_TK"/>
    <property type="match status" value="1"/>
</dbReference>
<accession>A0A9D0ZFC0</accession>
<comment type="caution">
    <text evidence="5">The sequence shown here is derived from an EMBL/GenBank/DDBJ whole genome shotgun (WGS) entry which is preliminary data.</text>
</comment>
<dbReference type="Proteomes" id="UP000824262">
    <property type="component" value="Unassembled WGS sequence"/>
</dbReference>
<dbReference type="InterPro" id="IPR029061">
    <property type="entry name" value="THDP-binding"/>
</dbReference>
<dbReference type="EMBL" id="DVGA01000041">
    <property type="protein sequence ID" value="HIQ78361.1"/>
    <property type="molecule type" value="Genomic_DNA"/>
</dbReference>
<comment type="similarity">
    <text evidence="2">Belongs to the transketolase family.</text>
</comment>
<sequence length="288" mass="31501">MKELTEKRVLELKRFAEQIRLETVKELVELGFGHVGGCMSICELLSVLYSEVMNVHSDDPANSERDILICSKGHAGPAIYAALALRGFMPLSELATLNKPGTNLPSHCDRNLTKGVDMTTGSLGQGLSAGAGAALGLRIDGRDNHVYVILGDGELQEGQVWEAAMAAAQYRLSNLIAFVDHNKLQINGDVEKINGVEDLESRFNGFKWNTFRVNGHDVSAIYEAVARAQELSGPTAVILETVKGFGCEYALKQLRCHSLKMPAEKLDESMALIQKRIADYDRRIAEVG</sequence>
<evidence type="ECO:0000313" key="5">
    <source>
        <dbReference type="EMBL" id="HIQ78361.1"/>
    </source>
</evidence>
<keyword evidence="3" id="KW-0786">Thiamine pyrophosphate</keyword>
<dbReference type="SUPFAM" id="SSF52518">
    <property type="entry name" value="Thiamin diphosphate-binding fold (THDP-binding)"/>
    <property type="match status" value="1"/>
</dbReference>
<protein>
    <submittedName>
        <fullName evidence="5">Transketolase</fullName>
    </submittedName>
</protein>
<reference evidence="5" key="1">
    <citation type="submission" date="2020-10" db="EMBL/GenBank/DDBJ databases">
        <authorList>
            <person name="Gilroy R."/>
        </authorList>
    </citation>
    <scope>NUCLEOTIDE SEQUENCE</scope>
    <source>
        <strain evidence="5">ChiBcolR7-354</strain>
    </source>
</reference>
<organism evidence="5 6">
    <name type="scientific">Candidatus Scatomorpha intestinavium</name>
    <dbReference type="NCBI Taxonomy" id="2840922"/>
    <lineage>
        <taxon>Bacteria</taxon>
        <taxon>Bacillati</taxon>
        <taxon>Bacillota</taxon>
        <taxon>Clostridia</taxon>
        <taxon>Eubacteriales</taxon>
        <taxon>Candidatus Scatomorpha</taxon>
    </lineage>
</organism>
<reference evidence="5" key="2">
    <citation type="journal article" date="2021" name="PeerJ">
        <title>Extensive microbial diversity within the chicken gut microbiome revealed by metagenomics and culture.</title>
        <authorList>
            <person name="Gilroy R."/>
            <person name="Ravi A."/>
            <person name="Getino M."/>
            <person name="Pursley I."/>
            <person name="Horton D.L."/>
            <person name="Alikhan N.F."/>
            <person name="Baker D."/>
            <person name="Gharbi K."/>
            <person name="Hall N."/>
            <person name="Watson M."/>
            <person name="Adriaenssens E.M."/>
            <person name="Foster-Nyarko E."/>
            <person name="Jarju S."/>
            <person name="Secka A."/>
            <person name="Antonio M."/>
            <person name="Oren A."/>
            <person name="Chaudhuri R.R."/>
            <person name="La Ragione R."/>
            <person name="Hildebrand F."/>
            <person name="Pallen M.J."/>
        </authorList>
    </citation>
    <scope>NUCLEOTIDE SEQUENCE</scope>
    <source>
        <strain evidence="5">ChiBcolR7-354</strain>
    </source>
</reference>
<proteinExistence type="inferred from homology"/>
<dbReference type="InterPro" id="IPR005474">
    <property type="entry name" value="Transketolase_N"/>
</dbReference>
<dbReference type="AlphaFoldDB" id="A0A9D0ZFC0"/>
<comment type="cofactor">
    <cofactor evidence="1">
        <name>thiamine diphosphate</name>
        <dbReference type="ChEBI" id="CHEBI:58937"/>
    </cofactor>
</comment>
<evidence type="ECO:0000256" key="3">
    <source>
        <dbReference type="ARBA" id="ARBA00023052"/>
    </source>
</evidence>
<name>A0A9D0ZFC0_9FIRM</name>
<gene>
    <name evidence="5" type="ORF">IAB77_03785</name>
</gene>
<evidence type="ECO:0000256" key="1">
    <source>
        <dbReference type="ARBA" id="ARBA00001964"/>
    </source>
</evidence>
<evidence type="ECO:0000256" key="2">
    <source>
        <dbReference type="ARBA" id="ARBA00007131"/>
    </source>
</evidence>
<dbReference type="PANTHER" id="PTHR47514:SF1">
    <property type="entry name" value="TRANSKETOLASE N-TERMINAL SECTION-RELATED"/>
    <property type="match status" value="1"/>
</dbReference>
<dbReference type="Gene3D" id="3.40.50.970">
    <property type="match status" value="1"/>
</dbReference>
<dbReference type="Pfam" id="PF00456">
    <property type="entry name" value="Transketolase_N"/>
    <property type="match status" value="1"/>
</dbReference>
<feature type="domain" description="Transketolase N-terminal" evidence="4">
    <location>
        <begin position="14"/>
        <end position="259"/>
    </location>
</feature>
<dbReference type="PANTHER" id="PTHR47514">
    <property type="entry name" value="TRANSKETOLASE N-TERMINAL SECTION-RELATED"/>
    <property type="match status" value="1"/>
</dbReference>